<proteinExistence type="predicted"/>
<evidence type="ECO:0000313" key="2">
    <source>
        <dbReference type="EMBL" id="CAA2960386.1"/>
    </source>
</evidence>
<name>A0A8S0Q0P0_OLEEU</name>
<dbReference type="AlphaFoldDB" id="A0A8S0Q0P0"/>
<protein>
    <submittedName>
        <fullName evidence="2">Uncharacterized protein</fullName>
    </submittedName>
</protein>
<evidence type="ECO:0000256" key="1">
    <source>
        <dbReference type="SAM" id="MobiDB-lite"/>
    </source>
</evidence>
<keyword evidence="3" id="KW-1185">Reference proteome</keyword>
<dbReference type="EMBL" id="CACTIH010000395">
    <property type="protein sequence ID" value="CAA2960386.1"/>
    <property type="molecule type" value="Genomic_DNA"/>
</dbReference>
<comment type="caution">
    <text evidence="2">The sequence shown here is derived from an EMBL/GenBank/DDBJ whole genome shotgun (WGS) entry which is preliminary data.</text>
</comment>
<evidence type="ECO:0000313" key="3">
    <source>
        <dbReference type="Proteomes" id="UP000594638"/>
    </source>
</evidence>
<gene>
    <name evidence="2" type="ORF">OLEA9_A050778</name>
</gene>
<reference evidence="2 3" key="1">
    <citation type="submission" date="2019-12" db="EMBL/GenBank/DDBJ databases">
        <authorList>
            <person name="Alioto T."/>
            <person name="Alioto T."/>
            <person name="Gomez Garrido J."/>
        </authorList>
    </citation>
    <scope>NUCLEOTIDE SEQUENCE [LARGE SCALE GENOMIC DNA]</scope>
</reference>
<organism evidence="2 3">
    <name type="scientific">Olea europaea subsp. europaea</name>
    <dbReference type="NCBI Taxonomy" id="158383"/>
    <lineage>
        <taxon>Eukaryota</taxon>
        <taxon>Viridiplantae</taxon>
        <taxon>Streptophyta</taxon>
        <taxon>Embryophyta</taxon>
        <taxon>Tracheophyta</taxon>
        <taxon>Spermatophyta</taxon>
        <taxon>Magnoliopsida</taxon>
        <taxon>eudicotyledons</taxon>
        <taxon>Gunneridae</taxon>
        <taxon>Pentapetalae</taxon>
        <taxon>asterids</taxon>
        <taxon>lamiids</taxon>
        <taxon>Lamiales</taxon>
        <taxon>Oleaceae</taxon>
        <taxon>Oleeae</taxon>
        <taxon>Olea</taxon>
    </lineage>
</organism>
<sequence length="100" mass="11129">MVPRVVVAVVADFQCQGQGGDWKGADFNWDGDSDTDDMSKDDDSLSNFDGEEDDRDFIIDGLGFDGNGMVEILTEGDEEDSDRVNLLVVEMKRRIYKDNG</sequence>
<feature type="region of interest" description="Disordered" evidence="1">
    <location>
        <begin position="20"/>
        <end position="50"/>
    </location>
</feature>
<accession>A0A8S0Q0P0</accession>
<dbReference type="Proteomes" id="UP000594638">
    <property type="component" value="Unassembled WGS sequence"/>
</dbReference>
<dbReference type="Gramene" id="OE9A050778T1">
    <property type="protein sequence ID" value="OE9A050778C1"/>
    <property type="gene ID" value="OE9A050778"/>
</dbReference>